<feature type="chain" id="PRO_5044793597" description="Major facilitator superfamily (MFS) profile domain-containing protein" evidence="9">
    <location>
        <begin position="24"/>
        <end position="539"/>
    </location>
</feature>
<dbReference type="InterPro" id="IPR044770">
    <property type="entry name" value="MFS_spinster-like"/>
</dbReference>
<comment type="caution">
    <text evidence="11">The sequence shown here is derived from an EMBL/GenBank/DDBJ whole genome shotgun (WGS) entry which is preliminary data.</text>
</comment>
<dbReference type="Proteomes" id="UP001633002">
    <property type="component" value="Unassembled WGS sequence"/>
</dbReference>
<sequence>MKLQRSMTVSLVLINLAAILEKADETLLPAVYKEVGQAFNASPSELGTLTFIRALVQAIASPLAGILAMRFYRPSVIGIGTLFWGLSTAAVAGSQTFTQCAFARAVNGIGLAIVIPALQSYVADSHMEGTRGLAFGWLSLVGAVGGIGGNMLATIMAGNSYGGVPGWRIAFLLMAVTSSVIGWLVHTLVLDPRKPITKAFEVSLSTHDRNRHYHAESADYEALEHLVKPGSQEPLLQMLEGENMVKNLQGAWNDSWVAVRAVFKVRSFQIVVLQGIVGSLPWTAMVFFTMWLELIGFGHKGAASLMGIFTGGCAVGSLFGGWIGDWAERRFPGKGRIMCAQLSSFSGIPFSCFLLLVLPQDPEYYGLYATTLLFMGLTVSWCATCANNPIFADIVPEKNRTMIYAFDRALEGSFAAMAAPIVGLLAENVYGYRPHQVISDAGSPIEARALSRGLCTVMAIPFGLCCFCYTFLYRTYQKDKEEARSHAQFPKFDSSVDDLTALKKNKLPIIQTVEAGSERREEEEEEEKERITEGGTQYF</sequence>
<keyword evidence="4 8" id="KW-1133">Transmembrane helix</keyword>
<evidence type="ECO:0000256" key="1">
    <source>
        <dbReference type="ARBA" id="ARBA00004141"/>
    </source>
</evidence>
<keyword evidence="9" id="KW-0732">Signal</keyword>
<feature type="transmembrane region" description="Helical" evidence="8">
    <location>
        <begin position="101"/>
        <end position="122"/>
    </location>
</feature>
<evidence type="ECO:0000256" key="3">
    <source>
        <dbReference type="ARBA" id="ARBA00022692"/>
    </source>
</evidence>
<feature type="transmembrane region" description="Helical" evidence="8">
    <location>
        <begin position="450"/>
        <end position="472"/>
    </location>
</feature>
<keyword evidence="3 8" id="KW-0812">Transmembrane</keyword>
<evidence type="ECO:0000256" key="7">
    <source>
        <dbReference type="SAM" id="MobiDB-lite"/>
    </source>
</evidence>
<comment type="similarity">
    <text evidence="6">Belongs to the major facilitator superfamily. Spinster (TC 2.A.1.49) family.</text>
</comment>
<feature type="transmembrane region" description="Helical" evidence="8">
    <location>
        <begin position="270"/>
        <end position="292"/>
    </location>
</feature>
<dbReference type="InterPro" id="IPR020846">
    <property type="entry name" value="MFS_dom"/>
</dbReference>
<organism evidence="11 12">
    <name type="scientific">Riccia sorocarpa</name>
    <dbReference type="NCBI Taxonomy" id="122646"/>
    <lineage>
        <taxon>Eukaryota</taxon>
        <taxon>Viridiplantae</taxon>
        <taxon>Streptophyta</taxon>
        <taxon>Embryophyta</taxon>
        <taxon>Marchantiophyta</taxon>
        <taxon>Marchantiopsida</taxon>
        <taxon>Marchantiidae</taxon>
        <taxon>Marchantiales</taxon>
        <taxon>Ricciaceae</taxon>
        <taxon>Riccia</taxon>
    </lineage>
</organism>
<evidence type="ECO:0000256" key="8">
    <source>
        <dbReference type="SAM" id="Phobius"/>
    </source>
</evidence>
<dbReference type="EMBL" id="JBJQOH010000008">
    <property type="protein sequence ID" value="KAL3675583.1"/>
    <property type="molecule type" value="Genomic_DNA"/>
</dbReference>
<dbReference type="Pfam" id="PF07690">
    <property type="entry name" value="MFS_1"/>
    <property type="match status" value="1"/>
</dbReference>
<dbReference type="InterPro" id="IPR011701">
    <property type="entry name" value="MFS"/>
</dbReference>
<name>A0ABD3G8W0_9MARC</name>
<evidence type="ECO:0000256" key="4">
    <source>
        <dbReference type="ARBA" id="ARBA00022989"/>
    </source>
</evidence>
<keyword evidence="2" id="KW-0813">Transport</keyword>
<evidence type="ECO:0000256" key="5">
    <source>
        <dbReference type="ARBA" id="ARBA00023136"/>
    </source>
</evidence>
<feature type="transmembrane region" description="Helical" evidence="8">
    <location>
        <begin position="304"/>
        <end position="325"/>
    </location>
</feature>
<evidence type="ECO:0000313" key="12">
    <source>
        <dbReference type="Proteomes" id="UP001633002"/>
    </source>
</evidence>
<dbReference type="SUPFAM" id="SSF103473">
    <property type="entry name" value="MFS general substrate transporter"/>
    <property type="match status" value="1"/>
</dbReference>
<dbReference type="PANTHER" id="PTHR23505">
    <property type="entry name" value="SPINSTER"/>
    <property type="match status" value="1"/>
</dbReference>
<dbReference type="Gene3D" id="1.20.1250.20">
    <property type="entry name" value="MFS general substrate transporter like domains"/>
    <property type="match status" value="1"/>
</dbReference>
<evidence type="ECO:0000256" key="2">
    <source>
        <dbReference type="ARBA" id="ARBA00022448"/>
    </source>
</evidence>
<accession>A0ABD3G8W0</accession>
<feature type="signal peptide" evidence="9">
    <location>
        <begin position="1"/>
        <end position="23"/>
    </location>
</feature>
<evidence type="ECO:0000256" key="9">
    <source>
        <dbReference type="SAM" id="SignalP"/>
    </source>
</evidence>
<protein>
    <recommendedName>
        <fullName evidence="10">Major facilitator superfamily (MFS) profile domain-containing protein</fullName>
    </recommendedName>
</protein>
<feature type="transmembrane region" description="Helical" evidence="8">
    <location>
        <begin position="134"/>
        <end position="157"/>
    </location>
</feature>
<feature type="transmembrane region" description="Helical" evidence="8">
    <location>
        <begin position="337"/>
        <end position="358"/>
    </location>
</feature>
<evidence type="ECO:0000313" key="11">
    <source>
        <dbReference type="EMBL" id="KAL3675583.1"/>
    </source>
</evidence>
<feature type="domain" description="Major facilitator superfamily (MFS) profile" evidence="10">
    <location>
        <begin position="10"/>
        <end position="480"/>
    </location>
</feature>
<evidence type="ECO:0000256" key="6">
    <source>
        <dbReference type="ARBA" id="ARBA00024338"/>
    </source>
</evidence>
<gene>
    <name evidence="11" type="ORF">R1sor_025531</name>
</gene>
<keyword evidence="12" id="KW-1185">Reference proteome</keyword>
<proteinExistence type="inferred from homology"/>
<feature type="transmembrane region" description="Helical" evidence="8">
    <location>
        <begin position="409"/>
        <end position="430"/>
    </location>
</feature>
<dbReference type="AlphaFoldDB" id="A0ABD3G8W0"/>
<dbReference type="PROSITE" id="PS50850">
    <property type="entry name" value="MFS"/>
    <property type="match status" value="1"/>
</dbReference>
<dbReference type="InterPro" id="IPR036259">
    <property type="entry name" value="MFS_trans_sf"/>
</dbReference>
<dbReference type="CDD" id="cd17328">
    <property type="entry name" value="MFS_spinster_like"/>
    <property type="match status" value="1"/>
</dbReference>
<reference evidence="11 12" key="1">
    <citation type="submission" date="2024-09" db="EMBL/GenBank/DDBJ databases">
        <title>Chromosome-scale assembly of Riccia sorocarpa.</title>
        <authorList>
            <person name="Paukszto L."/>
        </authorList>
    </citation>
    <scope>NUCLEOTIDE SEQUENCE [LARGE SCALE GENOMIC DNA]</scope>
    <source>
        <strain evidence="11">LP-2024</strain>
        <tissue evidence="11">Aerial parts of the thallus</tissue>
    </source>
</reference>
<feature type="region of interest" description="Disordered" evidence="7">
    <location>
        <begin position="514"/>
        <end position="539"/>
    </location>
</feature>
<dbReference type="PANTHER" id="PTHR23505:SF78">
    <property type="entry name" value="MAJOR FACILITATOR SUPERFAMILY PROTEIN"/>
    <property type="match status" value="1"/>
</dbReference>
<dbReference type="GO" id="GO:0016020">
    <property type="term" value="C:membrane"/>
    <property type="evidence" value="ECO:0007669"/>
    <property type="project" value="UniProtKB-SubCell"/>
</dbReference>
<feature type="transmembrane region" description="Helical" evidence="8">
    <location>
        <begin position="169"/>
        <end position="190"/>
    </location>
</feature>
<keyword evidence="5 8" id="KW-0472">Membrane</keyword>
<feature type="transmembrane region" description="Helical" evidence="8">
    <location>
        <begin position="364"/>
        <end position="388"/>
    </location>
</feature>
<evidence type="ECO:0000259" key="10">
    <source>
        <dbReference type="PROSITE" id="PS50850"/>
    </source>
</evidence>
<feature type="transmembrane region" description="Helical" evidence="8">
    <location>
        <begin position="76"/>
        <end position="95"/>
    </location>
</feature>
<comment type="subcellular location">
    <subcellularLocation>
        <location evidence="1">Membrane</location>
        <topology evidence="1">Multi-pass membrane protein</topology>
    </subcellularLocation>
</comment>